<name>A0A2N8U1E1_MYCBV</name>
<feature type="transmembrane region" description="Helical" evidence="5">
    <location>
        <begin position="20"/>
        <end position="45"/>
    </location>
</feature>
<feature type="transmembrane region" description="Helical" evidence="5">
    <location>
        <begin position="81"/>
        <end position="103"/>
    </location>
</feature>
<evidence type="ECO:0000313" key="6">
    <source>
        <dbReference type="EMBL" id="SBO45831.1"/>
    </source>
</evidence>
<keyword evidence="4 5" id="KW-0472">Membrane</keyword>
<dbReference type="STRING" id="28903.B0W43_00355"/>
<dbReference type="Proteomes" id="UP000233776">
    <property type="component" value="Chromosome I"/>
</dbReference>
<keyword evidence="2 5" id="KW-0812">Transmembrane</keyword>
<sequence length="254" mass="29163">MNIDAIYSTFFVNGSNVISAWFVIIFGFLGMSMTLILGLPQAIHLYKCKKTGNVKYYSYWMFLFGILSWIFLGAFDPVQKMFAIVISNCICSLIYVITLWLTYRYSSNPKRKRNQWIVLFSSLLLSIFVISLSISALVLEWKLPQIAQMSIAQIVPIITTFAFFPQVLKAIDSKDYSGMSASMVWTFILANVFWTLYWVFFIINAGIAPQLISALIWQVLSLLLYSLLLIKMMHQAKLNKINNTNENVAENKYV</sequence>
<dbReference type="InterPro" id="IPR006603">
    <property type="entry name" value="PQ-loop_rpt"/>
</dbReference>
<feature type="transmembrane region" description="Helical" evidence="5">
    <location>
        <begin position="115"/>
        <end position="139"/>
    </location>
</feature>
<evidence type="ECO:0000256" key="2">
    <source>
        <dbReference type="ARBA" id="ARBA00022692"/>
    </source>
</evidence>
<protein>
    <submittedName>
        <fullName evidence="6">PQ loop repeat protein</fullName>
    </submittedName>
</protein>
<dbReference type="Gene3D" id="1.20.1280.290">
    <property type="match status" value="2"/>
</dbReference>
<gene>
    <name evidence="6" type="ORF">MBOVJF4278_00040</name>
</gene>
<feature type="transmembrane region" description="Helical" evidence="5">
    <location>
        <begin position="183"/>
        <end position="205"/>
    </location>
</feature>
<evidence type="ECO:0000256" key="5">
    <source>
        <dbReference type="SAM" id="Phobius"/>
    </source>
</evidence>
<evidence type="ECO:0000256" key="4">
    <source>
        <dbReference type="ARBA" id="ARBA00023136"/>
    </source>
</evidence>
<dbReference type="AlphaFoldDB" id="A0A2N8U1E1"/>
<feature type="transmembrane region" description="Helical" evidence="5">
    <location>
        <begin position="151"/>
        <end position="171"/>
    </location>
</feature>
<dbReference type="EMBL" id="LT578453">
    <property type="protein sequence ID" value="SBO45831.1"/>
    <property type="molecule type" value="Genomic_DNA"/>
</dbReference>
<reference evidence="6 7" key="1">
    <citation type="submission" date="2016-06" db="EMBL/GenBank/DDBJ databases">
        <authorList>
            <person name="Kjaerup R.B."/>
            <person name="Dalgaard T.S."/>
            <person name="Juul-Madsen H.R."/>
        </authorList>
    </citation>
    <scope>NUCLEOTIDE SEQUENCE [LARGE SCALE GENOMIC DNA]</scope>
    <source>
        <strain evidence="6">JF4278</strain>
    </source>
</reference>
<evidence type="ECO:0000313" key="7">
    <source>
        <dbReference type="Proteomes" id="UP000233776"/>
    </source>
</evidence>
<proteinExistence type="predicted"/>
<evidence type="ECO:0000256" key="3">
    <source>
        <dbReference type="ARBA" id="ARBA00022989"/>
    </source>
</evidence>
<feature type="transmembrane region" description="Helical" evidence="5">
    <location>
        <begin position="211"/>
        <end position="230"/>
    </location>
</feature>
<organism evidence="6 7">
    <name type="scientific">Mycoplasmopsis bovis</name>
    <name type="common">Mycoplasma bovis</name>
    <dbReference type="NCBI Taxonomy" id="28903"/>
    <lineage>
        <taxon>Bacteria</taxon>
        <taxon>Bacillati</taxon>
        <taxon>Mycoplasmatota</taxon>
        <taxon>Mycoplasmoidales</taxon>
        <taxon>Metamycoplasmataceae</taxon>
        <taxon>Mycoplasmopsis</taxon>
    </lineage>
</organism>
<accession>A0A2N8U1E1</accession>
<dbReference type="RefSeq" id="WP_101456644.1">
    <property type="nucleotide sequence ID" value="NZ_LT578453.1"/>
</dbReference>
<dbReference type="Pfam" id="PF04193">
    <property type="entry name" value="PQ-loop"/>
    <property type="match status" value="2"/>
</dbReference>
<dbReference type="GO" id="GO:0016020">
    <property type="term" value="C:membrane"/>
    <property type="evidence" value="ECO:0007669"/>
    <property type="project" value="UniProtKB-SubCell"/>
</dbReference>
<evidence type="ECO:0000256" key="1">
    <source>
        <dbReference type="ARBA" id="ARBA00004141"/>
    </source>
</evidence>
<comment type="subcellular location">
    <subcellularLocation>
        <location evidence="1">Membrane</location>
        <topology evidence="1">Multi-pass membrane protein</topology>
    </subcellularLocation>
</comment>
<keyword evidence="3 5" id="KW-1133">Transmembrane helix</keyword>
<feature type="transmembrane region" description="Helical" evidence="5">
    <location>
        <begin position="57"/>
        <end position="75"/>
    </location>
</feature>